<dbReference type="Proteomes" id="UP000654257">
    <property type="component" value="Unassembled WGS sequence"/>
</dbReference>
<dbReference type="RefSeq" id="WP_229745762.1">
    <property type="nucleotide sequence ID" value="NZ_BMCU01000001.1"/>
</dbReference>
<gene>
    <name evidence="1" type="ORF">GCM10007304_07800</name>
</gene>
<evidence type="ECO:0000313" key="1">
    <source>
        <dbReference type="EMBL" id="GGF96281.1"/>
    </source>
</evidence>
<name>A0A917CSB1_9NOCA</name>
<protein>
    <submittedName>
        <fullName evidence="1">Uncharacterized protein</fullName>
    </submittedName>
</protein>
<proteinExistence type="predicted"/>
<accession>A0A917CSB1</accession>
<organism evidence="1 2">
    <name type="scientific">Rhodococcoides trifolii</name>
    <dbReference type="NCBI Taxonomy" id="908250"/>
    <lineage>
        <taxon>Bacteria</taxon>
        <taxon>Bacillati</taxon>
        <taxon>Actinomycetota</taxon>
        <taxon>Actinomycetes</taxon>
        <taxon>Mycobacteriales</taxon>
        <taxon>Nocardiaceae</taxon>
        <taxon>Rhodococcoides</taxon>
    </lineage>
</organism>
<dbReference type="EMBL" id="BMCU01000001">
    <property type="protein sequence ID" value="GGF96281.1"/>
    <property type="molecule type" value="Genomic_DNA"/>
</dbReference>
<dbReference type="AlphaFoldDB" id="A0A917CSB1"/>
<keyword evidence="2" id="KW-1185">Reference proteome</keyword>
<reference evidence="1" key="2">
    <citation type="submission" date="2020-09" db="EMBL/GenBank/DDBJ databases">
        <authorList>
            <person name="Sun Q."/>
            <person name="Sedlacek I."/>
        </authorList>
    </citation>
    <scope>NUCLEOTIDE SEQUENCE</scope>
    <source>
        <strain evidence="1">CCM 7905</strain>
    </source>
</reference>
<comment type="caution">
    <text evidence="1">The sequence shown here is derived from an EMBL/GenBank/DDBJ whole genome shotgun (WGS) entry which is preliminary data.</text>
</comment>
<evidence type="ECO:0000313" key="2">
    <source>
        <dbReference type="Proteomes" id="UP000654257"/>
    </source>
</evidence>
<reference evidence="1" key="1">
    <citation type="journal article" date="2014" name="Int. J. Syst. Evol. Microbiol.">
        <title>Complete genome sequence of Corynebacterium casei LMG S-19264T (=DSM 44701T), isolated from a smear-ripened cheese.</title>
        <authorList>
            <consortium name="US DOE Joint Genome Institute (JGI-PGF)"/>
            <person name="Walter F."/>
            <person name="Albersmeier A."/>
            <person name="Kalinowski J."/>
            <person name="Ruckert C."/>
        </authorList>
    </citation>
    <scope>NUCLEOTIDE SEQUENCE</scope>
    <source>
        <strain evidence="1">CCM 7905</strain>
    </source>
</reference>
<sequence>MSDIGVAEIGSDQVLTREEGVALGERNAHAASTAQWHWMGNYGNVYDVVAVANSRGCGTGSLVTDFQTNGLMPTYMFY</sequence>